<evidence type="ECO:0000256" key="1">
    <source>
        <dbReference type="SAM" id="MobiDB-lite"/>
    </source>
</evidence>
<protein>
    <submittedName>
        <fullName evidence="3">Helix-turn-helix domain-containing protein</fullName>
    </submittedName>
</protein>
<keyword evidence="4" id="KW-1185">Reference proteome</keyword>
<feature type="domain" description="HTH iclR-type" evidence="2">
    <location>
        <begin position="22"/>
        <end position="67"/>
    </location>
</feature>
<dbReference type="InterPro" id="IPR036388">
    <property type="entry name" value="WH-like_DNA-bd_sf"/>
</dbReference>
<dbReference type="Proteomes" id="UP001056455">
    <property type="component" value="Chromosome"/>
</dbReference>
<dbReference type="CDD" id="cd00090">
    <property type="entry name" value="HTH_ARSR"/>
    <property type="match status" value="1"/>
</dbReference>
<dbReference type="InterPro" id="IPR011991">
    <property type="entry name" value="ArsR-like_HTH"/>
</dbReference>
<organism evidence="3 4">
    <name type="scientific">Ornithinimicrobium faecis</name>
    <dbReference type="NCBI Taxonomy" id="2934158"/>
    <lineage>
        <taxon>Bacteria</taxon>
        <taxon>Bacillati</taxon>
        <taxon>Actinomycetota</taxon>
        <taxon>Actinomycetes</taxon>
        <taxon>Micrococcales</taxon>
        <taxon>Ornithinimicrobiaceae</taxon>
        <taxon>Ornithinimicrobium</taxon>
    </lineage>
</organism>
<evidence type="ECO:0000313" key="3">
    <source>
        <dbReference type="EMBL" id="USQ79985.1"/>
    </source>
</evidence>
<proteinExistence type="predicted"/>
<dbReference type="InterPro" id="IPR036390">
    <property type="entry name" value="WH_DNA-bd_sf"/>
</dbReference>
<dbReference type="Gene3D" id="1.10.10.10">
    <property type="entry name" value="Winged helix-like DNA-binding domain superfamily/Winged helix DNA-binding domain"/>
    <property type="match status" value="1"/>
</dbReference>
<sequence>MLGPNVTGSGTGSRSRAGQRRADLLAAIAQAPAGLGIKALAEATGIHENTVRFHLDRLLDEGLVERRAGTSTGPGRPPLTFVARQERPGRDNYELIAQVLSDSLNSSAPDPARAAREAGRQWGRSRIRDGERGRTPAGGVARGRGGDAVLERLTHLLREAGFAPELVSEDAGTTVRVHRCPFLSLSQDDQAVPCGVHLGLMEGALEAQGSTLQVTRLEPFVTPSLCVAHLEGATGG</sequence>
<dbReference type="InterPro" id="IPR005471">
    <property type="entry name" value="Tscrpt_reg_IclR_N"/>
</dbReference>
<dbReference type="RefSeq" id="WP_252593205.1">
    <property type="nucleotide sequence ID" value="NZ_CP099489.1"/>
</dbReference>
<name>A0ABY4YUQ4_9MICO</name>
<dbReference type="EMBL" id="CP099489">
    <property type="protein sequence ID" value="USQ79985.1"/>
    <property type="molecule type" value="Genomic_DNA"/>
</dbReference>
<dbReference type="Pfam" id="PF09339">
    <property type="entry name" value="HTH_IclR"/>
    <property type="match status" value="1"/>
</dbReference>
<gene>
    <name evidence="3" type="ORF">NF556_20755</name>
</gene>
<reference evidence="3" key="1">
    <citation type="submission" date="2022-06" db="EMBL/GenBank/DDBJ databases">
        <title>Ornithinimicrobium HY1793.</title>
        <authorList>
            <person name="Huang Y."/>
        </authorList>
    </citation>
    <scope>NUCLEOTIDE SEQUENCE</scope>
    <source>
        <strain evidence="3">HY1793</strain>
    </source>
</reference>
<feature type="region of interest" description="Disordered" evidence="1">
    <location>
        <begin position="104"/>
        <end position="144"/>
    </location>
</feature>
<evidence type="ECO:0000259" key="2">
    <source>
        <dbReference type="Pfam" id="PF09339"/>
    </source>
</evidence>
<evidence type="ECO:0000313" key="4">
    <source>
        <dbReference type="Proteomes" id="UP001056455"/>
    </source>
</evidence>
<dbReference type="SUPFAM" id="SSF46785">
    <property type="entry name" value="Winged helix' DNA-binding domain"/>
    <property type="match status" value="1"/>
</dbReference>
<accession>A0ABY4YUQ4</accession>